<dbReference type="Pfam" id="PF13487">
    <property type="entry name" value="HD_5"/>
    <property type="match status" value="1"/>
</dbReference>
<dbReference type="PROSITE" id="PS51832">
    <property type="entry name" value="HD_GYP"/>
    <property type="match status" value="1"/>
</dbReference>
<feature type="transmembrane region" description="Helical" evidence="1">
    <location>
        <begin position="222"/>
        <end position="242"/>
    </location>
</feature>
<evidence type="ECO:0000256" key="1">
    <source>
        <dbReference type="SAM" id="Phobius"/>
    </source>
</evidence>
<keyword evidence="1" id="KW-0472">Membrane</keyword>
<dbReference type="AlphaFoldDB" id="A0A8J6TG30"/>
<dbReference type="Pfam" id="PF01590">
    <property type="entry name" value="GAF"/>
    <property type="match status" value="1"/>
</dbReference>
<name>A0A8J6TG30_9CHLR</name>
<feature type="transmembrane region" description="Helical" evidence="1">
    <location>
        <begin position="68"/>
        <end position="87"/>
    </location>
</feature>
<feature type="domain" description="HD-GYP" evidence="2">
    <location>
        <begin position="459"/>
        <end position="648"/>
    </location>
</feature>
<accession>A0A8J6TG30</accession>
<dbReference type="SMART" id="SM00065">
    <property type="entry name" value="GAF"/>
    <property type="match status" value="1"/>
</dbReference>
<dbReference type="NCBIfam" id="TIGR00277">
    <property type="entry name" value="HDIG"/>
    <property type="match status" value="1"/>
</dbReference>
<dbReference type="InterPro" id="IPR003018">
    <property type="entry name" value="GAF"/>
</dbReference>
<dbReference type="PANTHER" id="PTHR43155:SF2">
    <property type="entry name" value="CYCLIC DI-GMP PHOSPHODIESTERASE PA4108"/>
    <property type="match status" value="1"/>
</dbReference>
<feature type="transmembrane region" description="Helical" evidence="1">
    <location>
        <begin position="192"/>
        <end position="210"/>
    </location>
</feature>
<evidence type="ECO:0000313" key="4">
    <source>
        <dbReference type="Proteomes" id="UP000614469"/>
    </source>
</evidence>
<keyword evidence="1" id="KW-1133">Transmembrane helix</keyword>
<feature type="transmembrane region" description="Helical" evidence="1">
    <location>
        <begin position="168"/>
        <end position="186"/>
    </location>
</feature>
<dbReference type="CDD" id="cd00077">
    <property type="entry name" value="HDc"/>
    <property type="match status" value="1"/>
</dbReference>
<comment type="caution">
    <text evidence="3">The sequence shown here is derived from an EMBL/GenBank/DDBJ whole genome shotgun (WGS) entry which is preliminary data.</text>
</comment>
<feature type="transmembrane region" description="Helical" evidence="1">
    <location>
        <begin position="39"/>
        <end position="62"/>
    </location>
</feature>
<dbReference type="SUPFAM" id="SSF55781">
    <property type="entry name" value="GAF domain-like"/>
    <property type="match status" value="1"/>
</dbReference>
<proteinExistence type="predicted"/>
<keyword evidence="1" id="KW-0812">Transmembrane</keyword>
<dbReference type="PANTHER" id="PTHR43155">
    <property type="entry name" value="CYCLIC DI-GMP PHOSPHODIESTERASE PA4108-RELATED"/>
    <property type="match status" value="1"/>
</dbReference>
<protein>
    <submittedName>
        <fullName evidence="3">HD domain-containing protein</fullName>
    </submittedName>
</protein>
<reference evidence="3 4" key="1">
    <citation type="submission" date="2020-08" db="EMBL/GenBank/DDBJ databases">
        <title>Bridging the membrane lipid divide: bacteria of the FCB group superphylum have the potential to synthesize archaeal ether lipids.</title>
        <authorList>
            <person name="Villanueva L."/>
            <person name="Von Meijenfeldt F.A.B."/>
            <person name="Westbye A.B."/>
            <person name="Yadav S."/>
            <person name="Hopmans E.C."/>
            <person name="Dutilh B.E."/>
            <person name="Sinninghe Damste J.S."/>
        </authorList>
    </citation>
    <scope>NUCLEOTIDE SEQUENCE [LARGE SCALE GENOMIC DNA]</scope>
    <source>
        <strain evidence="3">NIOZ-UU36</strain>
    </source>
</reference>
<evidence type="ECO:0000313" key="3">
    <source>
        <dbReference type="EMBL" id="MBC8335833.1"/>
    </source>
</evidence>
<feature type="transmembrane region" description="Helical" evidence="1">
    <location>
        <begin position="248"/>
        <end position="273"/>
    </location>
</feature>
<dbReference type="InterPro" id="IPR006675">
    <property type="entry name" value="HDIG_dom"/>
</dbReference>
<dbReference type="SMART" id="SM00471">
    <property type="entry name" value="HDc"/>
    <property type="match status" value="1"/>
</dbReference>
<feature type="transmembrane region" description="Helical" evidence="1">
    <location>
        <begin position="6"/>
        <end position="27"/>
    </location>
</feature>
<sequence length="648" mass="73532">MYWNATTLVSIIATILYGVILALALISTPRNRLRIIFSYYLFAMLIWSISAFLSTSGLVNVLPWFKTMAAAPIAMMLSIFFFVQNLFGLRSKLAKPMQLYGVIAIVITFTSDFVVQDAHLDQTGELFYRLGSYFWVVAVPGYILMLSSVAELIKGYNTSLNENHRNRIRYLFLGLTITILASFANFTKLGNYPIDIAANGITAILIAYAIMRHQLLEIRVVLRYGLLYSLTTAIFGLAYYVSISLVLFLSQIIIGQELFFLSIFIGSLSGFLLSPIRNQVQIWIDRIFYREKYNAGLMLQRLSQTTASLLDLNKITNMILDEVIATLHIESATIFINDSENGNFVIIAEKGKGEKVLKNIRKDHPIIKWIREHNKILTRNELLINPIFKSLWEIEWKELDEFKAELFVPLHTKGEFVGFLIVGPKLSHQPYTKDDELMLSTLANQTAVAVDNARLYEELEQTFNQTIGALANAIDVRDTYTSVHSQKIADWAAAIARHLGFTPDNVRKIYWGGLLHDIGKIGIPDLILKKTTKFSEQEWEIMKKHPIIGANIISNIKKISDVAPLIEYSHERYDGSGYPHGIKGEDIPIGARIITVVDSFSAMRDERPYKKPLSVEKSINELRDNAGIMYDPEIVDIFISLYESKIIQ</sequence>
<evidence type="ECO:0000259" key="2">
    <source>
        <dbReference type="PROSITE" id="PS51832"/>
    </source>
</evidence>
<organism evidence="3 4">
    <name type="scientific">Candidatus Desulfolinea nitratireducens</name>
    <dbReference type="NCBI Taxonomy" id="2841698"/>
    <lineage>
        <taxon>Bacteria</taxon>
        <taxon>Bacillati</taxon>
        <taxon>Chloroflexota</taxon>
        <taxon>Anaerolineae</taxon>
        <taxon>Anaerolineales</taxon>
        <taxon>Anaerolineales incertae sedis</taxon>
        <taxon>Candidatus Desulfolinea</taxon>
    </lineage>
</organism>
<gene>
    <name evidence="3" type="ORF">H8E29_11235</name>
</gene>
<dbReference type="SUPFAM" id="SSF109604">
    <property type="entry name" value="HD-domain/PDEase-like"/>
    <property type="match status" value="1"/>
</dbReference>
<dbReference type="Gene3D" id="1.10.3210.10">
    <property type="entry name" value="Hypothetical protein af1432"/>
    <property type="match status" value="1"/>
</dbReference>
<dbReference type="Gene3D" id="3.30.450.40">
    <property type="match status" value="1"/>
</dbReference>
<feature type="transmembrane region" description="Helical" evidence="1">
    <location>
        <begin position="127"/>
        <end position="147"/>
    </location>
</feature>
<dbReference type="EMBL" id="JACNJN010000124">
    <property type="protein sequence ID" value="MBC8335833.1"/>
    <property type="molecule type" value="Genomic_DNA"/>
</dbReference>
<dbReference type="Proteomes" id="UP000614469">
    <property type="component" value="Unassembled WGS sequence"/>
</dbReference>
<dbReference type="InterPro" id="IPR029016">
    <property type="entry name" value="GAF-like_dom_sf"/>
</dbReference>
<feature type="transmembrane region" description="Helical" evidence="1">
    <location>
        <begin position="99"/>
        <end position="115"/>
    </location>
</feature>
<dbReference type="InterPro" id="IPR003607">
    <property type="entry name" value="HD/PDEase_dom"/>
</dbReference>
<dbReference type="InterPro" id="IPR037522">
    <property type="entry name" value="HD_GYP_dom"/>
</dbReference>